<evidence type="ECO:0000256" key="1">
    <source>
        <dbReference type="SAM" id="Phobius"/>
    </source>
</evidence>
<dbReference type="EMBL" id="PFBI01000004">
    <property type="protein sequence ID" value="PIR84798.1"/>
    <property type="molecule type" value="Genomic_DNA"/>
</dbReference>
<gene>
    <name evidence="2" type="ORF">COU16_01265</name>
</gene>
<feature type="transmembrane region" description="Helical" evidence="1">
    <location>
        <begin position="63"/>
        <end position="83"/>
    </location>
</feature>
<sequence length="104" mass="12321">MSLWNTYITYLKDNPNHYWFKRKLFGWGWTPATWEGWLVFIVYIALVIGLALTLDEQSPTREIMFTFVIPVAILTATFIRITCKKGEKPKWTWGLPKDKNLDHE</sequence>
<evidence type="ECO:0000313" key="3">
    <source>
        <dbReference type="Proteomes" id="UP000229344"/>
    </source>
</evidence>
<comment type="caution">
    <text evidence="2">The sequence shown here is derived from an EMBL/GenBank/DDBJ whole genome shotgun (WGS) entry which is preliminary data.</text>
</comment>
<proteinExistence type="predicted"/>
<dbReference type="Proteomes" id="UP000229344">
    <property type="component" value="Unassembled WGS sequence"/>
</dbReference>
<reference evidence="3" key="1">
    <citation type="submission" date="2017-09" db="EMBL/GenBank/DDBJ databases">
        <title>Depth-based differentiation of microbial function through sediment-hosted aquifers and enrichment of novel symbionts in the deep terrestrial subsurface.</title>
        <authorList>
            <person name="Probst A.J."/>
            <person name="Ladd B."/>
            <person name="Jarett J.K."/>
            <person name="Geller-Mcgrath D.E."/>
            <person name="Sieber C.M.K."/>
            <person name="Emerson J.B."/>
            <person name="Anantharaman K."/>
            <person name="Thomas B.C."/>
            <person name="Malmstrom R."/>
            <person name="Stieglmeier M."/>
            <person name="Klingl A."/>
            <person name="Woyke T."/>
            <person name="Ryan C.M."/>
            <person name="Banfield J.F."/>
        </authorList>
    </citation>
    <scope>NUCLEOTIDE SEQUENCE [LARGE SCALE GENOMIC DNA]</scope>
</reference>
<organism evidence="2 3">
    <name type="scientific">Candidatus Kaiserbacteria bacterium CG10_big_fil_rev_8_21_14_0_10_47_16</name>
    <dbReference type="NCBI Taxonomy" id="1974608"/>
    <lineage>
        <taxon>Bacteria</taxon>
        <taxon>Candidatus Kaiseribacteriota</taxon>
    </lineage>
</organism>
<keyword evidence="1" id="KW-0812">Transmembrane</keyword>
<accession>A0A2H0UEE6</accession>
<keyword evidence="1" id="KW-1133">Transmembrane helix</keyword>
<name>A0A2H0UEE6_9BACT</name>
<evidence type="ECO:0000313" key="2">
    <source>
        <dbReference type="EMBL" id="PIR84798.1"/>
    </source>
</evidence>
<dbReference type="AlphaFoldDB" id="A0A2H0UEE6"/>
<feature type="transmembrane region" description="Helical" evidence="1">
    <location>
        <begin position="32"/>
        <end position="51"/>
    </location>
</feature>
<protein>
    <submittedName>
        <fullName evidence="2">Uncharacterized protein</fullName>
    </submittedName>
</protein>
<keyword evidence="1" id="KW-0472">Membrane</keyword>